<keyword evidence="3" id="KW-1185">Reference proteome</keyword>
<evidence type="ECO:0000313" key="2">
    <source>
        <dbReference type="EMBL" id="KAK1770318.1"/>
    </source>
</evidence>
<reference evidence="2" key="1">
    <citation type="submission" date="2023-06" db="EMBL/GenBank/DDBJ databases">
        <title>Genome-scale phylogeny and comparative genomics of the fungal order Sordariales.</title>
        <authorList>
            <consortium name="Lawrence Berkeley National Laboratory"/>
            <person name="Hensen N."/>
            <person name="Bonometti L."/>
            <person name="Westerberg I."/>
            <person name="Brannstrom I.O."/>
            <person name="Guillou S."/>
            <person name="Cros-Aarteil S."/>
            <person name="Calhoun S."/>
            <person name="Haridas S."/>
            <person name="Kuo A."/>
            <person name="Mondo S."/>
            <person name="Pangilinan J."/>
            <person name="Riley R."/>
            <person name="Labutti K."/>
            <person name="Andreopoulos B."/>
            <person name="Lipzen A."/>
            <person name="Chen C."/>
            <person name="Yanf M."/>
            <person name="Daum C."/>
            <person name="Ng V."/>
            <person name="Clum A."/>
            <person name="Steindorff A."/>
            <person name="Ohm R."/>
            <person name="Martin F."/>
            <person name="Silar P."/>
            <person name="Natvig D."/>
            <person name="Lalanne C."/>
            <person name="Gautier V."/>
            <person name="Ament-Velasquez S.L."/>
            <person name="Kruys A."/>
            <person name="Hutchinson M.I."/>
            <person name="Powell A.J."/>
            <person name="Barry K."/>
            <person name="Miller A.N."/>
            <person name="Grigoriev I.V."/>
            <person name="Debuchy R."/>
            <person name="Gladieux P."/>
            <person name="Thoren M.H."/>
            <person name="Johannesson H."/>
        </authorList>
    </citation>
    <scope>NUCLEOTIDE SEQUENCE</scope>
    <source>
        <strain evidence="2">8032-3</strain>
    </source>
</reference>
<dbReference type="AlphaFoldDB" id="A0AAJ0C536"/>
<dbReference type="Proteomes" id="UP001244011">
    <property type="component" value="Unassembled WGS sequence"/>
</dbReference>
<evidence type="ECO:0000256" key="1">
    <source>
        <dbReference type="SAM" id="MobiDB-lite"/>
    </source>
</evidence>
<dbReference type="RefSeq" id="XP_060286531.1">
    <property type="nucleotide sequence ID" value="XM_060424349.1"/>
</dbReference>
<feature type="region of interest" description="Disordered" evidence="1">
    <location>
        <begin position="1"/>
        <end position="47"/>
    </location>
</feature>
<organism evidence="2 3">
    <name type="scientific">Phialemonium atrogriseum</name>
    <dbReference type="NCBI Taxonomy" id="1093897"/>
    <lineage>
        <taxon>Eukaryota</taxon>
        <taxon>Fungi</taxon>
        <taxon>Dikarya</taxon>
        <taxon>Ascomycota</taxon>
        <taxon>Pezizomycotina</taxon>
        <taxon>Sordariomycetes</taxon>
        <taxon>Sordariomycetidae</taxon>
        <taxon>Cephalothecales</taxon>
        <taxon>Cephalothecaceae</taxon>
        <taxon>Phialemonium</taxon>
    </lineage>
</organism>
<name>A0AAJ0C536_9PEZI</name>
<proteinExistence type="predicted"/>
<dbReference type="GeneID" id="85307536"/>
<protein>
    <submittedName>
        <fullName evidence="2">Uncharacterized protein</fullName>
    </submittedName>
</protein>
<dbReference type="EMBL" id="MU839000">
    <property type="protein sequence ID" value="KAK1770318.1"/>
    <property type="molecule type" value="Genomic_DNA"/>
</dbReference>
<accession>A0AAJ0C536</accession>
<comment type="caution">
    <text evidence="2">The sequence shown here is derived from an EMBL/GenBank/DDBJ whole genome shotgun (WGS) entry which is preliminary data.</text>
</comment>
<gene>
    <name evidence="2" type="ORF">QBC33DRAFT_445930</name>
</gene>
<sequence length="520" mass="57748">MGRLGPLTSQALGRSPYDDVVQGEGESDPRAPLQMYDERGRPVNPETKQINKDVIRSHNEVMLVIGVAEPENGITESQAEAARKHQQYEEDIGHTLLKVGRVVEAAGAWGVNGVRHRILLYKRYAHVPFYQLLQYERSQRSLSAHLFAGFPCFLAKSWLKRYYPSSLFKDNLWVRAASSWVRLHLGVFAVLQQTGVISSSQWLPSPSFFIPCSAASPIPAPPPITSFTPSELLRWTGTLALNAAPLAAVYFSQGVWNAVRATVWLSIRLLVPQPHNIVKRSQSRAAETTQTPETPRPSTPTPAVVGEQPRNGRDISRDEMTFRALEGQQPPTDPVAVGAVRRQSTFSARADEYPSDDDETEVVTATLISFDVEASESTDVPPGVWSAELRPNVSEGRSQSGQEPVYRENVLTRLPAVLAADVLTALPVRIITAPSEAIVWRYFVRSFLARRGLGLEGIYGLTFLDSLSWTAAANFLGLELIHLFVEGEIWAVMTMVAQHYRMSEDEWNEQHPEDSNPATE</sequence>
<feature type="region of interest" description="Disordered" evidence="1">
    <location>
        <begin position="279"/>
        <end position="315"/>
    </location>
</feature>
<evidence type="ECO:0000313" key="3">
    <source>
        <dbReference type="Proteomes" id="UP001244011"/>
    </source>
</evidence>